<evidence type="ECO:0000256" key="1">
    <source>
        <dbReference type="SAM" id="Phobius"/>
    </source>
</evidence>
<keyword evidence="1" id="KW-0812">Transmembrane</keyword>
<organism evidence="2 3">
    <name type="scientific">Bordetella genomosp. 11</name>
    <dbReference type="NCBI Taxonomy" id="1416808"/>
    <lineage>
        <taxon>Bacteria</taxon>
        <taxon>Pseudomonadati</taxon>
        <taxon>Pseudomonadota</taxon>
        <taxon>Betaproteobacteria</taxon>
        <taxon>Burkholderiales</taxon>
        <taxon>Alcaligenaceae</taxon>
        <taxon>Bordetella</taxon>
    </lineage>
</organism>
<dbReference type="Proteomes" id="UP000215767">
    <property type="component" value="Unassembled WGS sequence"/>
</dbReference>
<feature type="transmembrane region" description="Helical" evidence="1">
    <location>
        <begin position="95"/>
        <end position="115"/>
    </location>
</feature>
<comment type="caution">
    <text evidence="2">The sequence shown here is derived from an EMBL/GenBank/DDBJ whole genome shotgun (WGS) entry which is preliminary data.</text>
</comment>
<proteinExistence type="predicted"/>
<evidence type="ECO:0000313" key="2">
    <source>
        <dbReference type="EMBL" id="OZI61510.1"/>
    </source>
</evidence>
<name>A0A261UJT0_9BORD</name>
<gene>
    <name evidence="2" type="ORF">CAL28_19680</name>
</gene>
<dbReference type="AlphaFoldDB" id="A0A261UJT0"/>
<dbReference type="OrthoDB" id="8688204at2"/>
<accession>A0A261UJT0</accession>
<dbReference type="EMBL" id="NEVS01000004">
    <property type="protein sequence ID" value="OZI61510.1"/>
    <property type="molecule type" value="Genomic_DNA"/>
</dbReference>
<evidence type="ECO:0000313" key="3">
    <source>
        <dbReference type="Proteomes" id="UP000215767"/>
    </source>
</evidence>
<sequence length="117" mass="12014">MNLAAEPQFPTKWPFPPAPPARRAWGHLLSPFRRARRDGALGVMPLPGAFPASPASLPRAGSTSGAVPGAISGTISGVASGAGQDVTLRQMVVDILLVAMWGAMIPALMWLGAAAGF</sequence>
<keyword evidence="3" id="KW-1185">Reference proteome</keyword>
<dbReference type="RefSeq" id="WP_094842913.1">
    <property type="nucleotide sequence ID" value="NZ_NEVS01000004.1"/>
</dbReference>
<reference evidence="3" key="1">
    <citation type="submission" date="2017-05" db="EMBL/GenBank/DDBJ databases">
        <title>Complete and WGS of Bordetella genogroups.</title>
        <authorList>
            <person name="Spilker T."/>
            <person name="Lipuma J."/>
        </authorList>
    </citation>
    <scope>NUCLEOTIDE SEQUENCE [LARGE SCALE GENOMIC DNA]</scope>
    <source>
        <strain evidence="3">AU8856</strain>
    </source>
</reference>
<protein>
    <submittedName>
        <fullName evidence="2">Uncharacterized protein</fullName>
    </submittedName>
</protein>
<keyword evidence="1" id="KW-1133">Transmembrane helix</keyword>
<keyword evidence="1" id="KW-0472">Membrane</keyword>